<keyword evidence="1" id="KW-0812">Transmembrane</keyword>
<feature type="transmembrane region" description="Helical" evidence="1">
    <location>
        <begin position="292"/>
        <end position="316"/>
    </location>
</feature>
<feature type="transmembrane region" description="Helical" evidence="1">
    <location>
        <begin position="96"/>
        <end position="118"/>
    </location>
</feature>
<feature type="transmembrane region" description="Helical" evidence="1">
    <location>
        <begin position="62"/>
        <end position="84"/>
    </location>
</feature>
<dbReference type="Pfam" id="PF12679">
    <property type="entry name" value="ABC2_membrane_2"/>
    <property type="match status" value="1"/>
</dbReference>
<dbReference type="AlphaFoldDB" id="E7C3N4"/>
<accession>E7C3N4</accession>
<organism evidence="2">
    <name type="scientific">uncultured myxobacterium HF0200_08J13</name>
    <dbReference type="NCBI Taxonomy" id="723558"/>
    <lineage>
        <taxon>Bacteria</taxon>
        <taxon>Pseudomonadati</taxon>
        <taxon>Myxococcota</taxon>
        <taxon>Myxococcia</taxon>
        <taxon>Myxococcales</taxon>
        <taxon>environmental samples</taxon>
    </lineage>
</organism>
<dbReference type="EMBL" id="GU567974">
    <property type="protein sequence ID" value="ADI22058.1"/>
    <property type="molecule type" value="Genomic_DNA"/>
</dbReference>
<evidence type="ECO:0000313" key="2">
    <source>
        <dbReference type="EMBL" id="ADI22058.1"/>
    </source>
</evidence>
<evidence type="ECO:0000256" key="1">
    <source>
        <dbReference type="SAM" id="Phobius"/>
    </source>
</evidence>
<feature type="transmembrane region" description="Helical" evidence="1">
    <location>
        <begin position="230"/>
        <end position="250"/>
    </location>
</feature>
<keyword evidence="1" id="KW-1133">Transmembrane helix</keyword>
<sequence length="322" mass="34972">MTVSGIGLLAVDIADEAIPAWHWWGTTGVVLAMFVGLLGISYGTRTGVIARATTKEAIRQPLFLLLLFLGLLLIVVNTFLPFFSLGEDIKMLKECGLATVQISGLLIAIWTASTSIASEIEGKTAMTLLSKPITRRQFVLGKYIGILQAAMALLIPLMIVFCFFIFYKVGYDARESSKEVPEWWDSATMIPNTARLQEVLHVLPGFALIFLEIAVVSAISVAISTRAPMVVNMTSCLAIFAVGHLTPTLVEAGVLQIEIVDFMARLIATVMPNLESFSMSTAASTDKVIPPVYLFAALRYAVVYAGAAILLSFILFEDRDLA</sequence>
<name>E7C3N4_9BACT</name>
<feature type="transmembrane region" description="Helical" evidence="1">
    <location>
        <begin position="20"/>
        <end position="42"/>
    </location>
</feature>
<reference evidence="2" key="1">
    <citation type="submission" date="2010-01" db="EMBL/GenBank/DDBJ databases">
        <title>Genome fragments of uncultured bacteria from the North Pacific subtropical Gyre.</title>
        <authorList>
            <person name="Pham V.D."/>
            <person name="Delong E.F."/>
        </authorList>
    </citation>
    <scope>NUCLEOTIDE SEQUENCE</scope>
</reference>
<dbReference type="PANTHER" id="PTHR43471">
    <property type="entry name" value="ABC TRANSPORTER PERMEASE"/>
    <property type="match status" value="1"/>
</dbReference>
<feature type="transmembrane region" description="Helical" evidence="1">
    <location>
        <begin position="199"/>
        <end position="223"/>
    </location>
</feature>
<proteinExistence type="predicted"/>
<dbReference type="PANTHER" id="PTHR43471:SF10">
    <property type="entry name" value="SLL1107 PROTEIN"/>
    <property type="match status" value="1"/>
</dbReference>
<protein>
    <submittedName>
        <fullName evidence="2">ABC-type transport system involved in multi-copper enzyme maturation, permease component</fullName>
    </submittedName>
</protein>
<keyword evidence="1" id="KW-0472">Membrane</keyword>
<feature type="transmembrane region" description="Helical" evidence="1">
    <location>
        <begin position="139"/>
        <end position="167"/>
    </location>
</feature>